<dbReference type="GO" id="GO:0006952">
    <property type="term" value="P:defense response"/>
    <property type="evidence" value="ECO:0007669"/>
    <property type="project" value="UniProtKB-KW"/>
</dbReference>
<dbReference type="GO" id="GO:0043531">
    <property type="term" value="F:ADP binding"/>
    <property type="evidence" value="ECO:0007669"/>
    <property type="project" value="InterPro"/>
</dbReference>
<comment type="similarity">
    <text evidence="1">Belongs to the disease resistance NB-LRR family.</text>
</comment>
<dbReference type="InterPro" id="IPR002182">
    <property type="entry name" value="NB-ARC"/>
</dbReference>
<evidence type="ECO:0000259" key="7">
    <source>
        <dbReference type="SMART" id="SM00382"/>
    </source>
</evidence>
<proteinExistence type="inferred from homology"/>
<evidence type="ECO:0000313" key="9">
    <source>
        <dbReference type="Proteomes" id="UP001054252"/>
    </source>
</evidence>
<dbReference type="InterPro" id="IPR050905">
    <property type="entry name" value="Plant_NBS-LRR"/>
</dbReference>
<keyword evidence="5" id="KW-0611">Plant defense</keyword>
<dbReference type="PRINTS" id="PR00364">
    <property type="entry name" value="DISEASERSIST"/>
</dbReference>
<dbReference type="InterPro" id="IPR032675">
    <property type="entry name" value="LRR_dom_sf"/>
</dbReference>
<accession>A0AAV5ITR1</accession>
<evidence type="ECO:0000256" key="5">
    <source>
        <dbReference type="ARBA" id="ARBA00022821"/>
    </source>
</evidence>
<dbReference type="Gene3D" id="3.80.10.10">
    <property type="entry name" value="Ribonuclease Inhibitor"/>
    <property type="match status" value="2"/>
</dbReference>
<dbReference type="PANTHER" id="PTHR33463:SF145">
    <property type="entry name" value="NB-ARC DOMAIN-CONTAINING PROTEIN"/>
    <property type="match status" value="1"/>
</dbReference>
<evidence type="ECO:0000256" key="4">
    <source>
        <dbReference type="ARBA" id="ARBA00022741"/>
    </source>
</evidence>
<dbReference type="InterPro" id="IPR057135">
    <property type="entry name" value="At4g27190-like_LRR"/>
</dbReference>
<dbReference type="SUPFAM" id="SSF52540">
    <property type="entry name" value="P-loop containing nucleoside triphosphate hydrolases"/>
    <property type="match status" value="1"/>
</dbReference>
<keyword evidence="3" id="KW-0677">Repeat</keyword>
<reference evidence="8 9" key="1">
    <citation type="journal article" date="2021" name="Commun. Biol.">
        <title>The genome of Shorea leprosula (Dipterocarpaceae) highlights the ecological relevance of drought in aseasonal tropical rainforests.</title>
        <authorList>
            <person name="Ng K.K.S."/>
            <person name="Kobayashi M.J."/>
            <person name="Fawcett J.A."/>
            <person name="Hatakeyama M."/>
            <person name="Paape T."/>
            <person name="Ng C.H."/>
            <person name="Ang C.C."/>
            <person name="Tnah L.H."/>
            <person name="Lee C.T."/>
            <person name="Nishiyama T."/>
            <person name="Sese J."/>
            <person name="O'Brien M.J."/>
            <person name="Copetti D."/>
            <person name="Mohd Noor M.I."/>
            <person name="Ong R.C."/>
            <person name="Putra M."/>
            <person name="Sireger I.Z."/>
            <person name="Indrioko S."/>
            <person name="Kosugi Y."/>
            <person name="Izuno A."/>
            <person name="Isagi Y."/>
            <person name="Lee S.L."/>
            <person name="Shimizu K.K."/>
        </authorList>
    </citation>
    <scope>NUCLEOTIDE SEQUENCE [LARGE SCALE GENOMIC DNA]</scope>
    <source>
        <strain evidence="8">214</strain>
    </source>
</reference>
<name>A0AAV5ITR1_9ROSI</name>
<dbReference type="InterPro" id="IPR027417">
    <property type="entry name" value="P-loop_NTPase"/>
</dbReference>
<keyword evidence="2" id="KW-0433">Leucine-rich repeat</keyword>
<dbReference type="EMBL" id="BPVZ01000017">
    <property type="protein sequence ID" value="GKV01648.1"/>
    <property type="molecule type" value="Genomic_DNA"/>
</dbReference>
<feature type="domain" description="AAA+ ATPase" evidence="7">
    <location>
        <begin position="156"/>
        <end position="317"/>
    </location>
</feature>
<dbReference type="Pfam" id="PF23247">
    <property type="entry name" value="LRR_RPS2"/>
    <property type="match status" value="3"/>
</dbReference>
<comment type="caution">
    <text evidence="8">The sequence shown here is derived from an EMBL/GenBank/DDBJ whole genome shotgun (WGS) entry which is preliminary data.</text>
</comment>
<dbReference type="InterPro" id="IPR042197">
    <property type="entry name" value="Apaf_helical"/>
</dbReference>
<dbReference type="SUPFAM" id="SSF52058">
    <property type="entry name" value="L domain-like"/>
    <property type="match status" value="1"/>
</dbReference>
<dbReference type="Gene3D" id="3.40.50.300">
    <property type="entry name" value="P-loop containing nucleotide triphosphate hydrolases"/>
    <property type="match status" value="1"/>
</dbReference>
<keyword evidence="9" id="KW-1185">Reference proteome</keyword>
<dbReference type="GO" id="GO:0005524">
    <property type="term" value="F:ATP binding"/>
    <property type="evidence" value="ECO:0007669"/>
    <property type="project" value="UniProtKB-KW"/>
</dbReference>
<protein>
    <recommendedName>
        <fullName evidence="7">AAA+ ATPase domain-containing protein</fullName>
    </recommendedName>
</protein>
<dbReference type="SMART" id="SM00382">
    <property type="entry name" value="AAA"/>
    <property type="match status" value="1"/>
</dbReference>
<evidence type="ECO:0000256" key="6">
    <source>
        <dbReference type="ARBA" id="ARBA00022840"/>
    </source>
</evidence>
<dbReference type="InterPro" id="IPR003593">
    <property type="entry name" value="AAA+_ATPase"/>
</dbReference>
<dbReference type="Gene3D" id="1.10.8.430">
    <property type="entry name" value="Helical domain of apoptotic protease-activating factors"/>
    <property type="match status" value="1"/>
</dbReference>
<evidence type="ECO:0000256" key="3">
    <source>
        <dbReference type="ARBA" id="ARBA00022737"/>
    </source>
</evidence>
<evidence type="ECO:0000256" key="1">
    <source>
        <dbReference type="ARBA" id="ARBA00008894"/>
    </source>
</evidence>
<dbReference type="Proteomes" id="UP001054252">
    <property type="component" value="Unassembled WGS sequence"/>
</dbReference>
<sequence length="1073" mass="122047">MSGTEVGFAVSGRVAGKVAENLLVDRIFNPIWNRIARVFKWKTNLKNLEKEVKKPEAERDSVLQFRDAAERRGEEAVLKVKIWLTDAEKYIGEMEKLEDDEDKAKKKCFLGEAEKFKIPDSHCPPKSTAPVNKGFEDFGSRTPDLDRIMEALRSTDTDKIGVYGMPGVGKTMLAKEVARRAGEAHLFDVVVLASVTKDPDLKRIQGVIADKLGLQLHGETEFGRANQLKAYLKKKKRILVILDDIWSRLDLDELGIPFEERRNEAWSRLDSAEPGIPFEEKKNEASSIDEEQMQCRILCTSRSLNVLQCDMRTNQNFYVCQLRDEEAWELLKKIVGDKIENFGLRDTAMEIAKECAGLPLAIETLGNALKDKEHYEWRDALLQLKKPSPENFMGISANVYSAIELKCQYNRRSMRQGANIELRGLEVLSLSGSAIEELPVEIGQLIQLKFLNLSDCTKLKLIRPHVLESLSRLEELYLGNSFKQWEANGLGNQRNPSLAELKDLHNLVALDVHACDVQLIPEDLFSERLNRYKIFIGEELKYLYVQNAPEIQHIINSVGEIPCYVFPLLEVLFLQNLNNMVKICHGQLAETSFRRLRTITVECCNQLECLFPISIARRLLQLEEVRVTDCSNMLEIVDDEGQVTTNDIAEANENFEFAHLRFLNLQYLPKFIRLCHGLVEANDSRSKPVSLFNEKVIPKLEKLSLASDDITMISDGQFPGDLFCNVKVLRLLTCKGQSPVFPIHFLQCFHKLEKLHVIYSDFKELFPSEGDTDGQEKCVGTVQLHIRELKLRSLHNLRHICNQDSGGAGLIVQNLKILKVIGCPGLISLSASMAPFHSLTTLVVFSCQGLRNLVSLSTAQSLVVFLSLEKLIIWEMRSLIKIWNEQLDEDSFHKLYLLCVSDCEKLLNIFPVNMVGRLQNLGKLLISNCASLEEIFEPQGLDADESEAQITAQLALVETTPNFVFPKVTSLDLWLLPNLKSFYTQINTTEWPLLKKLEMIECDKVQILASELLGISGQNQLEIRIEHPLFWVSKVTFSNLEELIEERNKDLKEVWQGDDDVKNDVIFTKLKSL</sequence>
<dbReference type="Pfam" id="PF00931">
    <property type="entry name" value="NB-ARC"/>
    <property type="match status" value="1"/>
</dbReference>
<evidence type="ECO:0000256" key="2">
    <source>
        <dbReference type="ARBA" id="ARBA00022614"/>
    </source>
</evidence>
<dbReference type="AlphaFoldDB" id="A0AAV5ITR1"/>
<evidence type="ECO:0000313" key="8">
    <source>
        <dbReference type="EMBL" id="GKV01648.1"/>
    </source>
</evidence>
<dbReference type="PANTHER" id="PTHR33463">
    <property type="entry name" value="NB-ARC DOMAIN-CONTAINING PROTEIN-RELATED"/>
    <property type="match status" value="1"/>
</dbReference>
<keyword evidence="4" id="KW-0547">Nucleotide-binding</keyword>
<gene>
    <name evidence="8" type="ORF">SLEP1_g14187</name>
</gene>
<keyword evidence="6" id="KW-0067">ATP-binding</keyword>
<dbReference type="SMART" id="SM00369">
    <property type="entry name" value="LRR_TYP"/>
    <property type="match status" value="3"/>
</dbReference>
<organism evidence="8 9">
    <name type="scientific">Rubroshorea leprosula</name>
    <dbReference type="NCBI Taxonomy" id="152421"/>
    <lineage>
        <taxon>Eukaryota</taxon>
        <taxon>Viridiplantae</taxon>
        <taxon>Streptophyta</taxon>
        <taxon>Embryophyta</taxon>
        <taxon>Tracheophyta</taxon>
        <taxon>Spermatophyta</taxon>
        <taxon>Magnoliopsida</taxon>
        <taxon>eudicotyledons</taxon>
        <taxon>Gunneridae</taxon>
        <taxon>Pentapetalae</taxon>
        <taxon>rosids</taxon>
        <taxon>malvids</taxon>
        <taxon>Malvales</taxon>
        <taxon>Dipterocarpaceae</taxon>
        <taxon>Rubroshorea</taxon>
    </lineage>
</organism>
<dbReference type="InterPro" id="IPR003591">
    <property type="entry name" value="Leu-rich_rpt_typical-subtyp"/>
</dbReference>